<accession>E3LVY7</accession>
<dbReference type="FunCoup" id="E3LVY7">
    <property type="interactions" value="1761"/>
</dbReference>
<dbReference type="CTD" id="9810120"/>
<name>E3LVY7_CAERE</name>
<dbReference type="PANTHER" id="PTHR12496:SF2">
    <property type="entry name" value="METHYLTRANSFERASE-LIKE PROTEIN 25B"/>
    <property type="match status" value="1"/>
</dbReference>
<dbReference type="STRING" id="31234.E3LVY7"/>
<evidence type="ECO:0000313" key="2">
    <source>
        <dbReference type="Proteomes" id="UP000008281"/>
    </source>
</evidence>
<dbReference type="InterPro" id="IPR025714">
    <property type="entry name" value="Methyltranfer_dom"/>
</dbReference>
<evidence type="ECO:0000313" key="1">
    <source>
        <dbReference type="EMBL" id="EFP12414.1"/>
    </source>
</evidence>
<proteinExistence type="predicted"/>
<sequence length="506" mass="58120">MIPSLYHIDCNKNINYCLPRIWCRFSNLTQNNNFQMINVTEFCRLVTDHEQILLCKGVDFFATRVWDKLITEWKMSLNSSTAEELISFANSTHKELECRFPDSLKELKSNLKRLEYSRKFVQSPDKLWEKWTSRKPAASLQTEFRTITSNELLRKKIKLKKQHEIDRIIELISQIQTFMDHESGSQNTIDSVIDIGAGVGHLSRMISLVNKLAVMAVEGNHQFTLSAHNLDEKLLQDSNINLTTTPMRFTSFVTEEMATKVDDFAQNSAIIVGLHCCGDFSSTILKVFLKSRKARALVLFGCCYHKEFQCFHFLNPDNKDAQTLNDTKLQTSTVFPLSRKWKGCDLSYNHREIACHNNENMASRFGKTSADSSRYARAHLEKWIWEVSDSPSDRNIGMCSVKCVENKTTFEEYIRKALAKRGNHLLDKVLRIIPKSELSSFVSSFKSSQFDSFDVLRLMFAPAIESAIIDDRISFLQENGVNAQCIPLFDPTISPRNLAIIAYKHC</sequence>
<dbReference type="InterPro" id="IPR052220">
    <property type="entry name" value="METTL25"/>
</dbReference>
<dbReference type="EMBL" id="DS268416">
    <property type="protein sequence ID" value="EFP12414.1"/>
    <property type="molecule type" value="Genomic_DNA"/>
</dbReference>
<dbReference type="GeneID" id="9810120"/>
<organism evidence="2">
    <name type="scientific">Caenorhabditis remanei</name>
    <name type="common">Caenorhabditis vulgaris</name>
    <dbReference type="NCBI Taxonomy" id="31234"/>
    <lineage>
        <taxon>Eukaryota</taxon>
        <taxon>Metazoa</taxon>
        <taxon>Ecdysozoa</taxon>
        <taxon>Nematoda</taxon>
        <taxon>Chromadorea</taxon>
        <taxon>Rhabditida</taxon>
        <taxon>Rhabditina</taxon>
        <taxon>Rhabditomorpha</taxon>
        <taxon>Rhabditoidea</taxon>
        <taxon>Rhabditidae</taxon>
        <taxon>Peloderinae</taxon>
        <taxon>Caenorhabditis</taxon>
    </lineage>
</organism>
<dbReference type="InterPro" id="IPR029063">
    <property type="entry name" value="SAM-dependent_MTases_sf"/>
</dbReference>
<dbReference type="Pfam" id="PF13679">
    <property type="entry name" value="Methyltransf_32"/>
    <property type="match status" value="1"/>
</dbReference>
<dbReference type="KEGG" id="crq:GCK72_002411"/>
<reference evidence="1" key="1">
    <citation type="submission" date="2007-07" db="EMBL/GenBank/DDBJ databases">
        <title>PCAP assembly of the Caenorhabditis remanei genome.</title>
        <authorList>
            <consortium name="The Caenorhabditis remanei Sequencing Consortium"/>
            <person name="Wilson R.K."/>
        </authorList>
    </citation>
    <scope>NUCLEOTIDE SEQUENCE [LARGE SCALE GENOMIC DNA]</scope>
    <source>
        <strain evidence="1">PB4641</strain>
    </source>
</reference>
<protein>
    <submittedName>
        <fullName evidence="1">Uncharacterized protein</fullName>
    </submittedName>
</protein>
<keyword evidence="2" id="KW-1185">Reference proteome</keyword>
<dbReference type="OMA" id="IVGLHPC"/>
<dbReference type="SUPFAM" id="SSF53335">
    <property type="entry name" value="S-adenosyl-L-methionine-dependent methyltransferases"/>
    <property type="match status" value="1"/>
</dbReference>
<dbReference type="AlphaFoldDB" id="E3LVY7"/>
<gene>
    <name evidence="1" type="ORF">CRE_29820</name>
</gene>
<dbReference type="Proteomes" id="UP000008281">
    <property type="component" value="Unassembled WGS sequence"/>
</dbReference>
<dbReference type="eggNOG" id="KOG2651">
    <property type="taxonomic scope" value="Eukaryota"/>
</dbReference>
<dbReference type="HOGENOM" id="CLU_016581_3_1_1"/>
<dbReference type="PANTHER" id="PTHR12496">
    <property type="entry name" value="CGI-41 METHYLTRANSFERASE"/>
    <property type="match status" value="1"/>
</dbReference>
<dbReference type="OrthoDB" id="5875367at2759"/>
<dbReference type="RefSeq" id="XP_003111980.2">
    <property type="nucleotide sequence ID" value="XM_003111932.2"/>
</dbReference>